<dbReference type="InterPro" id="IPR000595">
    <property type="entry name" value="cNMP-bd_dom"/>
</dbReference>
<accession>A0A8B0SVH9</accession>
<evidence type="ECO:0000256" key="3">
    <source>
        <dbReference type="ARBA" id="ARBA00023163"/>
    </source>
</evidence>
<dbReference type="PROSITE" id="PS51063">
    <property type="entry name" value="HTH_CRP_2"/>
    <property type="match status" value="1"/>
</dbReference>
<evidence type="ECO:0000259" key="5">
    <source>
        <dbReference type="PROSITE" id="PS51063"/>
    </source>
</evidence>
<organism evidence="7">
    <name type="scientific">Thiothrix fructosivorans</name>
    <dbReference type="NCBI Taxonomy" id="111770"/>
    <lineage>
        <taxon>Bacteria</taxon>
        <taxon>Pseudomonadati</taxon>
        <taxon>Pseudomonadota</taxon>
        <taxon>Gammaproteobacteria</taxon>
        <taxon>Thiotrichales</taxon>
        <taxon>Thiotrichaceae</taxon>
        <taxon>Thiothrix</taxon>
    </lineage>
</organism>
<dbReference type="InterPro" id="IPR012318">
    <property type="entry name" value="HTH_CRP"/>
</dbReference>
<evidence type="ECO:0000256" key="2">
    <source>
        <dbReference type="ARBA" id="ARBA00023125"/>
    </source>
</evidence>
<dbReference type="PROSITE" id="PS50042">
    <property type="entry name" value="CNMP_BINDING_3"/>
    <property type="match status" value="1"/>
</dbReference>
<evidence type="ECO:0000259" key="4">
    <source>
        <dbReference type="PROSITE" id="PS50042"/>
    </source>
</evidence>
<dbReference type="Proteomes" id="UP000664466">
    <property type="component" value="Unassembled WGS sequence"/>
</dbReference>
<dbReference type="GO" id="GO:0003700">
    <property type="term" value="F:DNA-binding transcription factor activity"/>
    <property type="evidence" value="ECO:0007669"/>
    <property type="project" value="TreeGrafter"/>
</dbReference>
<dbReference type="SUPFAM" id="SSF51206">
    <property type="entry name" value="cAMP-binding domain-like"/>
    <property type="match status" value="1"/>
</dbReference>
<evidence type="ECO:0000313" key="6">
    <source>
        <dbReference type="EMBL" id="MBO0611471.1"/>
    </source>
</evidence>
<dbReference type="GO" id="GO:0003677">
    <property type="term" value="F:DNA binding"/>
    <property type="evidence" value="ECO:0007669"/>
    <property type="project" value="UniProtKB-KW"/>
</dbReference>
<dbReference type="RefSeq" id="WP_207249116.1">
    <property type="nucleotide sequence ID" value="NZ_CP072750.1"/>
</dbReference>
<name>A0A8B0SVH9_9GAMM</name>
<keyword evidence="3" id="KW-0804">Transcription</keyword>
<dbReference type="Gene3D" id="2.60.120.10">
    <property type="entry name" value="Jelly Rolls"/>
    <property type="match status" value="1"/>
</dbReference>
<dbReference type="SMART" id="SM00419">
    <property type="entry name" value="HTH_CRP"/>
    <property type="match status" value="1"/>
</dbReference>
<dbReference type="Pfam" id="PF13545">
    <property type="entry name" value="HTH_Crp_2"/>
    <property type="match status" value="1"/>
</dbReference>
<sequence>MLQDARPVTVPRLERLFEAGNLPAGVFCLKAGSIRIGIVADSGHERTIDVVLPGGTFGEASIFKSSEAPVYAQALIQSDLLCISNETILTGIQQWPEMATVFLELACTRINQLLAGMYVCCLRNAHQRVNDFLLKNAQPVGGSRIQGIVSLLVSKSVVASSLNLTPETFSRELHSLSDQGLIKVERALIHVYDLEKLRRQGIA</sequence>
<reference evidence="7" key="2">
    <citation type="submission" date="2021-04" db="EMBL/GenBank/DDBJ databases">
        <title>Complete Genome and methylome analysis of Thiothrix fructosivorans ATCC 49748.</title>
        <authorList>
            <person name="Fomenkov A."/>
            <person name="Sun L."/>
            <person name="Vincze T."/>
            <person name="Grabovich M.Y."/>
            <person name="Roberts R.J."/>
        </authorList>
    </citation>
    <scope>NUCLEOTIDE SEQUENCE</scope>
    <source>
        <strain evidence="7">ATCC 49748</strain>
        <plasmid evidence="7">pTfr153</plasmid>
    </source>
</reference>
<feature type="domain" description="Cyclic nucleotide-binding" evidence="4">
    <location>
        <begin position="1"/>
        <end position="88"/>
    </location>
</feature>
<dbReference type="InterPro" id="IPR014710">
    <property type="entry name" value="RmlC-like_jellyroll"/>
</dbReference>
<feature type="domain" description="HTH crp-type" evidence="5">
    <location>
        <begin position="123"/>
        <end position="195"/>
    </location>
</feature>
<dbReference type="CDD" id="cd00038">
    <property type="entry name" value="CAP_ED"/>
    <property type="match status" value="1"/>
</dbReference>
<keyword evidence="2" id="KW-0238">DNA-binding</keyword>
<dbReference type="Gene3D" id="1.10.10.10">
    <property type="entry name" value="Winged helix-like DNA-binding domain superfamily/Winged helix DNA-binding domain"/>
    <property type="match status" value="1"/>
</dbReference>
<keyword evidence="7" id="KW-0614">Plasmid</keyword>
<dbReference type="PANTHER" id="PTHR24567">
    <property type="entry name" value="CRP FAMILY TRANSCRIPTIONAL REGULATORY PROTEIN"/>
    <property type="match status" value="1"/>
</dbReference>
<keyword evidence="1" id="KW-0805">Transcription regulation</keyword>
<keyword evidence="8" id="KW-1185">Reference proteome</keyword>
<dbReference type="InterPro" id="IPR050397">
    <property type="entry name" value="Env_Response_Regulators"/>
</dbReference>
<dbReference type="InterPro" id="IPR036388">
    <property type="entry name" value="WH-like_DNA-bd_sf"/>
</dbReference>
<protein>
    <submittedName>
        <fullName evidence="7">Crp/Fnr family transcriptional regulator</fullName>
    </submittedName>
</protein>
<dbReference type="AlphaFoldDB" id="A0A8B0SVH9"/>
<dbReference type="SUPFAM" id="SSF46785">
    <property type="entry name" value="Winged helix' DNA-binding domain"/>
    <property type="match status" value="1"/>
</dbReference>
<dbReference type="EMBL" id="CP072750">
    <property type="protein sequence ID" value="QTX12972.1"/>
    <property type="molecule type" value="Genomic_DNA"/>
</dbReference>
<dbReference type="Pfam" id="PF00027">
    <property type="entry name" value="cNMP_binding"/>
    <property type="match status" value="1"/>
</dbReference>
<evidence type="ECO:0000313" key="7">
    <source>
        <dbReference type="EMBL" id="QTX12972.1"/>
    </source>
</evidence>
<geneLocation type="plasmid" evidence="7">
    <name>pTfr153</name>
</geneLocation>
<evidence type="ECO:0000313" key="8">
    <source>
        <dbReference type="Proteomes" id="UP000664466"/>
    </source>
</evidence>
<dbReference type="PANTHER" id="PTHR24567:SF74">
    <property type="entry name" value="HTH-TYPE TRANSCRIPTIONAL REGULATOR ARCR"/>
    <property type="match status" value="1"/>
</dbReference>
<gene>
    <name evidence="6" type="ORF">J1836_00795</name>
    <name evidence="7" type="ORF">J1836_020625</name>
</gene>
<proteinExistence type="predicted"/>
<dbReference type="InterPro" id="IPR018490">
    <property type="entry name" value="cNMP-bd_dom_sf"/>
</dbReference>
<evidence type="ECO:0000256" key="1">
    <source>
        <dbReference type="ARBA" id="ARBA00023015"/>
    </source>
</evidence>
<dbReference type="GO" id="GO:0005829">
    <property type="term" value="C:cytosol"/>
    <property type="evidence" value="ECO:0007669"/>
    <property type="project" value="TreeGrafter"/>
</dbReference>
<dbReference type="InterPro" id="IPR036390">
    <property type="entry name" value="WH_DNA-bd_sf"/>
</dbReference>
<dbReference type="EMBL" id="JAFMPM010000004">
    <property type="protein sequence ID" value="MBO0611471.1"/>
    <property type="molecule type" value="Genomic_DNA"/>
</dbReference>
<reference evidence="6 8" key="1">
    <citation type="submission" date="2021-03" db="EMBL/GenBank/DDBJ databases">
        <title>Draft genome and methylome analysis of Thiotrix fructosivoruns ATCC 49748.</title>
        <authorList>
            <person name="Fomenkov A."/>
            <person name="Grabovich M.Y."/>
            <person name="Roberts R.J."/>
        </authorList>
    </citation>
    <scope>NUCLEOTIDE SEQUENCE [LARGE SCALE GENOMIC DNA]</scope>
    <source>
        <strain evidence="6 8">ATCC 49748</strain>
        <plasmid evidence="6">pTfr153</plasmid>
    </source>
</reference>